<proteinExistence type="predicted"/>
<name>A0A927GG87_9BACT</name>
<dbReference type="Proteomes" id="UP000653797">
    <property type="component" value="Unassembled WGS sequence"/>
</dbReference>
<dbReference type="RefSeq" id="WP_191042244.1">
    <property type="nucleotide sequence ID" value="NZ_JACXAA010000013.1"/>
</dbReference>
<keyword evidence="2" id="KW-1185">Reference proteome</keyword>
<accession>A0A927GG87</accession>
<sequence length="337" mass="39186">MRLLRYIILAIVLILWGAGLSTTVSRYLYKLNVIVDEYRYGDLYRLSSLPQFKLWPADCPSTDQSSDTASTHFYIIGDSFTEPQRLNKSDFRVRHFQRVHWGSNQFIQLDPAKRNVLLIESVERHVREHFAQPVREFTIEVDTNRITKYPPTLSQHIMADFRLGTSAVEERLESTLFSHDWAFWFKEVKAKITLDWFGRVSPSVSLSKDKKHIFLNLDTDTTKAKVLNSSFSPLTNREVNVLIDSINATAGRYRKLGFDEVYLSLIPNKASILEPNRGAYNHLIERIQSNPNLHVPIIDTYTPFRNKPTAVYLKSDTHWTCEGRSIWLDLVREKLHI</sequence>
<gene>
    <name evidence="1" type="ORF">IC230_27320</name>
</gene>
<dbReference type="SUPFAM" id="SSF52266">
    <property type="entry name" value="SGNH hydrolase"/>
    <property type="match status" value="1"/>
</dbReference>
<evidence type="ECO:0000313" key="2">
    <source>
        <dbReference type="Proteomes" id="UP000653797"/>
    </source>
</evidence>
<protein>
    <recommendedName>
        <fullName evidence="3">AlgX/AlgJ SGNH hydrolase-like domain-containing protein</fullName>
    </recommendedName>
</protein>
<organism evidence="1 2">
    <name type="scientific">Spirosoma validum</name>
    <dbReference type="NCBI Taxonomy" id="2771355"/>
    <lineage>
        <taxon>Bacteria</taxon>
        <taxon>Pseudomonadati</taxon>
        <taxon>Bacteroidota</taxon>
        <taxon>Cytophagia</taxon>
        <taxon>Cytophagales</taxon>
        <taxon>Cytophagaceae</taxon>
        <taxon>Spirosoma</taxon>
    </lineage>
</organism>
<evidence type="ECO:0000313" key="1">
    <source>
        <dbReference type="EMBL" id="MBD2756624.1"/>
    </source>
</evidence>
<dbReference type="EMBL" id="JACXAA010000013">
    <property type="protein sequence ID" value="MBD2756624.1"/>
    <property type="molecule type" value="Genomic_DNA"/>
</dbReference>
<evidence type="ECO:0008006" key="3">
    <source>
        <dbReference type="Google" id="ProtNLM"/>
    </source>
</evidence>
<comment type="caution">
    <text evidence="1">The sequence shown here is derived from an EMBL/GenBank/DDBJ whole genome shotgun (WGS) entry which is preliminary data.</text>
</comment>
<reference evidence="1" key="1">
    <citation type="submission" date="2020-09" db="EMBL/GenBank/DDBJ databases">
        <authorList>
            <person name="Kim M.K."/>
        </authorList>
    </citation>
    <scope>NUCLEOTIDE SEQUENCE</scope>
    <source>
        <strain evidence="1">BT704</strain>
    </source>
</reference>
<dbReference type="AlphaFoldDB" id="A0A927GG87"/>